<evidence type="ECO:0000313" key="3">
    <source>
        <dbReference type="EMBL" id="AKV01248.1"/>
    </source>
</evidence>
<evidence type="ECO:0000256" key="2">
    <source>
        <dbReference type="SAM" id="SignalP"/>
    </source>
</evidence>
<organism evidence="3 4">
    <name type="scientific">Labilithrix luteola</name>
    <dbReference type="NCBI Taxonomy" id="1391654"/>
    <lineage>
        <taxon>Bacteria</taxon>
        <taxon>Pseudomonadati</taxon>
        <taxon>Myxococcota</taxon>
        <taxon>Polyangia</taxon>
        <taxon>Polyangiales</taxon>
        <taxon>Labilitrichaceae</taxon>
        <taxon>Labilithrix</taxon>
    </lineage>
</organism>
<reference evidence="3 4" key="1">
    <citation type="submission" date="2015-08" db="EMBL/GenBank/DDBJ databases">
        <authorList>
            <person name="Babu N.S."/>
            <person name="Beckwith C.J."/>
            <person name="Beseler K.G."/>
            <person name="Brison A."/>
            <person name="Carone J.V."/>
            <person name="Caskin T.P."/>
            <person name="Diamond M."/>
            <person name="Durham M.E."/>
            <person name="Foxe J.M."/>
            <person name="Go M."/>
            <person name="Henderson B.A."/>
            <person name="Jones I.B."/>
            <person name="McGettigan J.A."/>
            <person name="Micheletti S.J."/>
            <person name="Nasrallah M.E."/>
            <person name="Ortiz D."/>
            <person name="Piller C.R."/>
            <person name="Privatt S.R."/>
            <person name="Schneider S.L."/>
            <person name="Sharp S."/>
            <person name="Smith T.C."/>
            <person name="Stanton J.D."/>
            <person name="Ullery H.E."/>
            <person name="Wilson R.J."/>
            <person name="Serrano M.G."/>
            <person name="Buck G."/>
            <person name="Lee V."/>
            <person name="Wang Y."/>
            <person name="Carvalho R."/>
            <person name="Voegtly L."/>
            <person name="Shi R."/>
            <person name="Duckworth R."/>
            <person name="Johnson A."/>
            <person name="Loviza R."/>
            <person name="Walstead R."/>
            <person name="Shah Z."/>
            <person name="Kiflezghi M."/>
            <person name="Wade K."/>
            <person name="Ball S.L."/>
            <person name="Bradley K.W."/>
            <person name="Asai D.J."/>
            <person name="Bowman C.A."/>
            <person name="Russell D.A."/>
            <person name="Pope W.H."/>
            <person name="Jacobs-Sera D."/>
            <person name="Hendrix R.W."/>
            <person name="Hatfull G.F."/>
        </authorList>
    </citation>
    <scope>NUCLEOTIDE SEQUENCE [LARGE SCALE GENOMIC DNA]</scope>
    <source>
        <strain evidence="3 4">DSM 27648</strain>
    </source>
</reference>
<dbReference type="Proteomes" id="UP000064967">
    <property type="component" value="Chromosome"/>
</dbReference>
<accession>A0A0K1Q697</accession>
<protein>
    <submittedName>
        <fullName evidence="3">Uncharacterized protein</fullName>
    </submittedName>
</protein>
<evidence type="ECO:0000313" key="4">
    <source>
        <dbReference type="Proteomes" id="UP000064967"/>
    </source>
</evidence>
<keyword evidence="2" id="KW-0732">Signal</keyword>
<sequence>MMAMARFSRSIALVVCGAALASCSLTSLDGFSEPPSAAAGDGGDDGANTSSTETGVDAGVDSGMDAGVDTGSPDADAGPFCASRTDSTFCEDFDVPSRPPLPVTRHGGGVDTIDSNAALSAPNALRIDLGPSTTDGDAQAYRTMTMNVTTLPHQVVLEWAIRLDEVASASISAASIAIVQGSNRYEAVVDVGASDLLIEQTFTSAPPASVAHSVPQNRRVQLGTWTRLKMDLTRAGSSWKATLSRDGEVSLADVPLSTWDGISGADSVVFAVGGLYSTASPTPLTFRFDDLAGLVVP</sequence>
<keyword evidence="4" id="KW-1185">Reference proteome</keyword>
<gene>
    <name evidence="3" type="ORF">AKJ09_07911</name>
</gene>
<proteinExistence type="predicted"/>
<name>A0A0K1Q697_9BACT</name>
<evidence type="ECO:0000256" key="1">
    <source>
        <dbReference type="SAM" id="MobiDB-lite"/>
    </source>
</evidence>
<dbReference type="PROSITE" id="PS51257">
    <property type="entry name" value="PROKAR_LIPOPROTEIN"/>
    <property type="match status" value="1"/>
</dbReference>
<feature type="region of interest" description="Disordered" evidence="1">
    <location>
        <begin position="34"/>
        <end position="78"/>
    </location>
</feature>
<dbReference type="EMBL" id="CP012333">
    <property type="protein sequence ID" value="AKV01248.1"/>
    <property type="molecule type" value="Genomic_DNA"/>
</dbReference>
<dbReference type="AlphaFoldDB" id="A0A0K1Q697"/>
<dbReference type="KEGG" id="llu:AKJ09_07911"/>
<feature type="signal peptide" evidence="2">
    <location>
        <begin position="1"/>
        <end position="27"/>
    </location>
</feature>
<feature type="chain" id="PRO_5005466664" evidence="2">
    <location>
        <begin position="28"/>
        <end position="297"/>
    </location>
</feature>